<dbReference type="InterPro" id="IPR011990">
    <property type="entry name" value="TPR-like_helical_dom_sf"/>
</dbReference>
<dbReference type="Pfam" id="PF08238">
    <property type="entry name" value="Sel1"/>
    <property type="match status" value="4"/>
</dbReference>
<feature type="region of interest" description="Disordered" evidence="2">
    <location>
        <begin position="1"/>
        <end position="115"/>
    </location>
</feature>
<keyword evidence="1" id="KW-0175">Coiled coil</keyword>
<feature type="compositionally biased region" description="Low complexity" evidence="2">
    <location>
        <begin position="883"/>
        <end position="919"/>
    </location>
</feature>
<evidence type="ECO:0000259" key="3">
    <source>
        <dbReference type="Pfam" id="PF01471"/>
    </source>
</evidence>
<dbReference type="RefSeq" id="WP_335915642.1">
    <property type="nucleotide sequence ID" value="NZ_JBAMYB010000002.1"/>
</dbReference>
<evidence type="ECO:0000256" key="2">
    <source>
        <dbReference type="SAM" id="MobiDB-lite"/>
    </source>
</evidence>
<dbReference type="Gene3D" id="1.20.1270.70">
    <property type="entry name" value="Designed single chain three-helix bundle"/>
    <property type="match status" value="1"/>
</dbReference>
<feature type="compositionally biased region" description="Basic and acidic residues" evidence="2">
    <location>
        <begin position="66"/>
        <end position="92"/>
    </location>
</feature>
<protein>
    <submittedName>
        <fullName evidence="4">Peptidoglycan-binding protein</fullName>
    </submittedName>
</protein>
<feature type="compositionally biased region" description="Basic and acidic residues" evidence="2">
    <location>
        <begin position="39"/>
        <end position="52"/>
    </location>
</feature>
<gene>
    <name evidence="4" type="ORF">V8Q02_28815</name>
</gene>
<sequence length="1258" mass="133751">MNGSRSNPSRQSDRTSLDALNRTIEGLEARIEGLMGSGREQRPRTAAAERDPYAASHAPRPTKVPSEPRPDPLAEIRQRQRALEASRERPYAREQAPQLRESTPRGAAPVPAPALRAGDDTMTEIAQALVNLRQDLKRDISEGVTREMNALRAELRDIKTNAGDGRFADDMRADMGRLAQSITQLTGRSAAPEAAGLREDFEELRSLMDGLAREDSLRHLENRWDGFENRLAALDTEGLQEELVSLAYRLDDIKRHIGGMGESPAVRALEDKLISIATAMEHFGNMIQPHDRVMSEQFAAMDIRLDEISRAIAASGRTATANDPGLMQRLESRLAALADQIDLMSHDAASRVNPADELAMRLEALTGRVEELTKAESTSRLDERLEHLSYLLERTQETAPQPDLTGTLSDISRKIDALENGAVNDVLAQRLDHLARRIDEMADQQQAPAAVADDGAFRRLEGRLSDIAARLEESTSAAPTDPHALKNLEDQIANLSALMSAPRESAAIPPEFDRRMGAIEDYMATSDEYIIEAARQAAEAVVEAYSRHGGPQGVMPAADMSALTALAEDLRHLEDLSRDSEERTHKTFQALHETLVHIADRLDGMEDRGRPAAQMPVADVDFDVDPYALMVAEAEMNRTPAPAPAAKASPVIRTAEVAAEPAAPAQAAAMSGTSAIAIEAATRTTETAATSAGTQTPAKASLLASLGKRLLPGKKAESRATERPMIDPAPSIDPTDVVPTDAANELLEPGSGAPDVKKILERVRASQSAARGKPAGETDRADYIAAARRAAQAAAMEVDANPKQAVGKADKKGVKAGKASDKTGKTSAFSRYRRPILLAVGAVLLAIMAFPLARTLTSGERAPQPQAEVSALTGAENPPPALPDATPAQPDAAALGTTAPAAEAVPPAAEQAQPEATPPIGGDHLTDMTPLDGEGAATFAPPGPSGAAQETSGFVANAPAAAAPAPAIAIPDTVQPKSLADAASGGDALALFEIGARYSDGRNGMTVDQKQAAGWYQIAADKGFAPAQYRLGSMYEKGNGVERDIAKAKGFYEQAANQGNASAMHNLAVLYASGALGQQDYATAASWFTKAANLGITDSQFNLAILCARGNGVPADLEESYKWFAIAAKGGDKDAAQKRDEVAKAMKPDQLERARAKADLWKAEPVDHRTNAIDIPDEWAGTGLKTASVDMKKAIRNIQAILNNNGFDAGVPDGEMGAKTVTAIKNFQKSVGQEPDGKVTDATVKALLERNKQGSKAI</sequence>
<feature type="coiled-coil region" evidence="1">
    <location>
        <begin position="194"/>
        <end position="237"/>
    </location>
</feature>
<feature type="domain" description="Peptidoglycan binding-like" evidence="3">
    <location>
        <begin position="1194"/>
        <end position="1247"/>
    </location>
</feature>
<feature type="region of interest" description="Disordered" evidence="2">
    <location>
        <begin position="802"/>
        <end position="826"/>
    </location>
</feature>
<dbReference type="InterPro" id="IPR002477">
    <property type="entry name" value="Peptidoglycan-bd-like"/>
</dbReference>
<feature type="compositionally biased region" description="Polar residues" evidence="2">
    <location>
        <begin position="1"/>
        <end position="10"/>
    </location>
</feature>
<dbReference type="InterPro" id="IPR036366">
    <property type="entry name" value="PGBDSf"/>
</dbReference>
<dbReference type="Gene3D" id="1.10.101.10">
    <property type="entry name" value="PGBD-like superfamily/PGBD"/>
    <property type="match status" value="1"/>
</dbReference>
<dbReference type="PANTHER" id="PTHR11102:SF160">
    <property type="entry name" value="ERAD-ASSOCIATED E3 UBIQUITIN-PROTEIN LIGASE COMPONENT HRD3"/>
    <property type="match status" value="1"/>
</dbReference>
<dbReference type="Gene3D" id="1.25.40.10">
    <property type="entry name" value="Tetratricopeptide repeat domain"/>
    <property type="match status" value="1"/>
</dbReference>
<dbReference type="Pfam" id="PF01471">
    <property type="entry name" value="PG_binding_1"/>
    <property type="match status" value="1"/>
</dbReference>
<feature type="coiled-coil region" evidence="1">
    <location>
        <begin position="327"/>
        <end position="375"/>
    </location>
</feature>
<dbReference type="Proteomes" id="UP001531129">
    <property type="component" value="Unassembled WGS sequence"/>
</dbReference>
<feature type="compositionally biased region" description="Basic and acidic residues" evidence="2">
    <location>
        <begin position="714"/>
        <end position="725"/>
    </location>
</feature>
<proteinExistence type="predicted"/>
<feature type="region of interest" description="Disordered" evidence="2">
    <location>
        <begin position="711"/>
        <end position="738"/>
    </location>
</feature>
<feature type="region of interest" description="Disordered" evidence="2">
    <location>
        <begin position="858"/>
        <end position="951"/>
    </location>
</feature>
<accession>A0ABU8CT91</accession>
<evidence type="ECO:0000313" key="4">
    <source>
        <dbReference type="EMBL" id="MEI1251971.1"/>
    </source>
</evidence>
<dbReference type="InterPro" id="IPR036365">
    <property type="entry name" value="PGBD-like_sf"/>
</dbReference>
<dbReference type="SUPFAM" id="SSF81901">
    <property type="entry name" value="HCP-like"/>
    <property type="match status" value="1"/>
</dbReference>
<dbReference type="InterPro" id="IPR050767">
    <property type="entry name" value="Sel1_AlgK"/>
</dbReference>
<dbReference type="InterPro" id="IPR006597">
    <property type="entry name" value="Sel1-like"/>
</dbReference>
<dbReference type="PANTHER" id="PTHR11102">
    <property type="entry name" value="SEL-1-LIKE PROTEIN"/>
    <property type="match status" value="1"/>
</dbReference>
<evidence type="ECO:0000256" key="1">
    <source>
        <dbReference type="SAM" id="Coils"/>
    </source>
</evidence>
<feature type="compositionally biased region" description="Basic and acidic residues" evidence="2">
    <location>
        <begin position="808"/>
        <end position="824"/>
    </location>
</feature>
<organism evidence="4 5">
    <name type="scientific">Rhizobium aouanii</name>
    <dbReference type="NCBI Taxonomy" id="3118145"/>
    <lineage>
        <taxon>Bacteria</taxon>
        <taxon>Pseudomonadati</taxon>
        <taxon>Pseudomonadota</taxon>
        <taxon>Alphaproteobacteria</taxon>
        <taxon>Hyphomicrobiales</taxon>
        <taxon>Rhizobiaceae</taxon>
        <taxon>Rhizobium/Agrobacterium group</taxon>
        <taxon>Rhizobium</taxon>
    </lineage>
</organism>
<dbReference type="SMART" id="SM00671">
    <property type="entry name" value="SEL1"/>
    <property type="match status" value="4"/>
</dbReference>
<dbReference type="SUPFAM" id="SSF47090">
    <property type="entry name" value="PGBD-like"/>
    <property type="match status" value="1"/>
</dbReference>
<comment type="caution">
    <text evidence="4">The sequence shown here is derived from an EMBL/GenBank/DDBJ whole genome shotgun (WGS) entry which is preliminary data.</text>
</comment>
<dbReference type="EMBL" id="JBAMYC010000020">
    <property type="protein sequence ID" value="MEI1251971.1"/>
    <property type="molecule type" value="Genomic_DNA"/>
</dbReference>
<evidence type="ECO:0000313" key="5">
    <source>
        <dbReference type="Proteomes" id="UP001531129"/>
    </source>
</evidence>
<keyword evidence="5" id="KW-1185">Reference proteome</keyword>
<reference evidence="4 5" key="1">
    <citation type="submission" date="2024-01" db="EMBL/GenBank/DDBJ databases">
        <title>Draft genome sequences of three bacterial strains isolated from Acacia saligna represent a potential new species within the genus Rhizobium.</title>
        <authorList>
            <person name="Tambong J.T."/>
            <person name="Mnasri B."/>
        </authorList>
    </citation>
    <scope>NUCLEOTIDE SEQUENCE [LARGE SCALE GENOMIC DNA]</scope>
    <source>
        <strain evidence="4 5">1AS12I</strain>
    </source>
</reference>
<name>A0ABU8CT91_9HYPH</name>